<reference evidence="1 2" key="1">
    <citation type="submission" date="2018-04" db="EMBL/GenBank/DDBJ databases">
        <title>Genomic Encyclopedia of Archaeal and Bacterial Type Strains, Phase II (KMG-II): from individual species to whole genera.</title>
        <authorList>
            <person name="Goeker M."/>
        </authorList>
    </citation>
    <scope>NUCLEOTIDE SEQUENCE [LARGE SCALE GENOMIC DNA]</scope>
    <source>
        <strain evidence="1 2">DSM 45787</strain>
    </source>
</reference>
<gene>
    <name evidence="1" type="ORF">C8P63_10978</name>
</gene>
<evidence type="ECO:0008006" key="3">
    <source>
        <dbReference type="Google" id="ProtNLM"/>
    </source>
</evidence>
<accession>A0A2T6BW52</accession>
<dbReference type="Proteomes" id="UP000244240">
    <property type="component" value="Unassembled WGS sequence"/>
</dbReference>
<dbReference type="AlphaFoldDB" id="A0A2T6BW52"/>
<proteinExistence type="predicted"/>
<protein>
    <recommendedName>
        <fullName evidence="3">SUKH superfamily protein</fullName>
    </recommendedName>
</protein>
<evidence type="ECO:0000313" key="2">
    <source>
        <dbReference type="Proteomes" id="UP000244240"/>
    </source>
</evidence>
<evidence type="ECO:0000313" key="1">
    <source>
        <dbReference type="EMBL" id="PTX60314.1"/>
    </source>
</evidence>
<organism evidence="1 2">
    <name type="scientific">Melghirimyces profundicolus</name>
    <dbReference type="NCBI Taxonomy" id="1242148"/>
    <lineage>
        <taxon>Bacteria</taxon>
        <taxon>Bacillati</taxon>
        <taxon>Bacillota</taxon>
        <taxon>Bacilli</taxon>
        <taxon>Bacillales</taxon>
        <taxon>Thermoactinomycetaceae</taxon>
        <taxon>Melghirimyces</taxon>
    </lineage>
</organism>
<name>A0A2T6BW52_9BACL</name>
<sequence>MSYYGGGLTLYNLDEIVENYHVPLAEFVPGNIYPIGIYQDFGYLAIDSYKCASGAEEYLVYIDHERLDRPDYLPLSFEM</sequence>
<dbReference type="EMBL" id="QBKR01000009">
    <property type="protein sequence ID" value="PTX60314.1"/>
    <property type="molecule type" value="Genomic_DNA"/>
</dbReference>
<comment type="caution">
    <text evidence="1">The sequence shown here is derived from an EMBL/GenBank/DDBJ whole genome shotgun (WGS) entry which is preliminary data.</text>
</comment>
<keyword evidence="2" id="KW-1185">Reference proteome</keyword>